<keyword evidence="1" id="KW-0812">Transmembrane</keyword>
<keyword evidence="3" id="KW-1185">Reference proteome</keyword>
<dbReference type="AlphaFoldDB" id="A0AAE0G3U6"/>
<keyword evidence="1" id="KW-1133">Transmembrane helix</keyword>
<name>A0AAE0G3U6_9CHLO</name>
<accession>A0AAE0G3U6</accession>
<organism evidence="2 3">
    <name type="scientific">Cymbomonas tetramitiformis</name>
    <dbReference type="NCBI Taxonomy" id="36881"/>
    <lineage>
        <taxon>Eukaryota</taxon>
        <taxon>Viridiplantae</taxon>
        <taxon>Chlorophyta</taxon>
        <taxon>Pyramimonadophyceae</taxon>
        <taxon>Pyramimonadales</taxon>
        <taxon>Pyramimonadaceae</taxon>
        <taxon>Cymbomonas</taxon>
    </lineage>
</organism>
<gene>
    <name evidence="2" type="ORF">CYMTET_20783</name>
</gene>
<comment type="caution">
    <text evidence="2">The sequence shown here is derived from an EMBL/GenBank/DDBJ whole genome shotgun (WGS) entry which is preliminary data.</text>
</comment>
<feature type="transmembrane region" description="Helical" evidence="1">
    <location>
        <begin position="68"/>
        <end position="92"/>
    </location>
</feature>
<evidence type="ECO:0000313" key="2">
    <source>
        <dbReference type="EMBL" id="KAK3270833.1"/>
    </source>
</evidence>
<evidence type="ECO:0000256" key="1">
    <source>
        <dbReference type="SAM" id="Phobius"/>
    </source>
</evidence>
<sequence length="518" mass="58118">EAELEWIRNLRASCWSASLFVMLLVHPGISATMFHLFNCQNIYFDVESLAFQYWLVVDNRQECFTTSWWVAVVFAVLTLVIFVSGFPFFLWISMRHLRRHHRLSMPRELAEQQIDHVLAGRWIPASAHDVTNVRLYQSFYVRKKASRRLSSSQYFILPRLSLQSSFLYNPDSITDDTESEPTLVDLFVPKTFFTKCAGGDDASLEKAAKALQIPASEVANWPMACSASPSDAPPTSSMGGCADRPASSILLQNGKILTGVICHDQEIAVSGQVGLVLRAPVTMLDANAKVLSQFVAPFQNDFYFWQSYEIMRRLAQTGLVVLVSMLLGMNAAVLYAVVISVLAIIIHMRYLPYAEKAMNEFTLAILVNQFAIQIMIVAMRTMEGVGRKVLGISMLLLQFLLMSYALLIIIPAVRIIVSSLWSKTLIWRQASIRSLRRKGIVAATTSADCVSNVMLTGFSETNEQSQEWTNNPICTNGDSEPCIYPDPATEPTETANEIRTNRISVYEVNPQFGCEQPY</sequence>
<proteinExistence type="predicted"/>
<protein>
    <recommendedName>
        <fullName evidence="4">TRP C-terminal domain-containing protein</fullName>
    </recommendedName>
</protein>
<dbReference type="Proteomes" id="UP001190700">
    <property type="component" value="Unassembled WGS sequence"/>
</dbReference>
<feature type="transmembrane region" description="Helical" evidence="1">
    <location>
        <begin position="390"/>
        <end position="413"/>
    </location>
</feature>
<dbReference type="PANTHER" id="PTHR11319">
    <property type="entry name" value="G PROTEIN-COUPLED RECEPTOR-RELATED"/>
    <property type="match status" value="1"/>
</dbReference>
<dbReference type="EMBL" id="LGRX02010170">
    <property type="protein sequence ID" value="KAK3270833.1"/>
    <property type="molecule type" value="Genomic_DNA"/>
</dbReference>
<feature type="transmembrane region" description="Helical" evidence="1">
    <location>
        <begin position="361"/>
        <end position="378"/>
    </location>
</feature>
<feature type="transmembrane region" description="Helical" evidence="1">
    <location>
        <begin position="12"/>
        <end position="37"/>
    </location>
</feature>
<keyword evidence="1" id="KW-0472">Membrane</keyword>
<dbReference type="PANTHER" id="PTHR11319:SF35">
    <property type="entry name" value="OUTER MEMBRANE PROTEIN PMPC-RELATED"/>
    <property type="match status" value="1"/>
</dbReference>
<feature type="non-terminal residue" evidence="2">
    <location>
        <position position="1"/>
    </location>
</feature>
<feature type="transmembrane region" description="Helical" evidence="1">
    <location>
        <begin position="319"/>
        <end position="346"/>
    </location>
</feature>
<reference evidence="2 3" key="1">
    <citation type="journal article" date="2015" name="Genome Biol. Evol.">
        <title>Comparative Genomics of a Bacterivorous Green Alga Reveals Evolutionary Causalities and Consequences of Phago-Mixotrophic Mode of Nutrition.</title>
        <authorList>
            <person name="Burns J.A."/>
            <person name="Paasch A."/>
            <person name="Narechania A."/>
            <person name="Kim E."/>
        </authorList>
    </citation>
    <scope>NUCLEOTIDE SEQUENCE [LARGE SCALE GENOMIC DNA]</scope>
    <source>
        <strain evidence="2 3">PLY_AMNH</strain>
    </source>
</reference>
<evidence type="ECO:0000313" key="3">
    <source>
        <dbReference type="Proteomes" id="UP001190700"/>
    </source>
</evidence>
<evidence type="ECO:0008006" key="4">
    <source>
        <dbReference type="Google" id="ProtNLM"/>
    </source>
</evidence>